<keyword evidence="2" id="KW-1185">Reference proteome</keyword>
<dbReference type="AlphaFoldDB" id="A0A0A1UFH9"/>
<dbReference type="Proteomes" id="UP000014680">
    <property type="component" value="Unassembled WGS sequence"/>
</dbReference>
<dbReference type="RefSeq" id="XP_004258429.1">
    <property type="nucleotide sequence ID" value="XM_004258381.1"/>
</dbReference>
<dbReference type="OrthoDB" id="24557at2759"/>
<evidence type="ECO:0000313" key="2">
    <source>
        <dbReference type="Proteomes" id="UP000014680"/>
    </source>
</evidence>
<accession>A0A0A1UFH9</accession>
<dbReference type="KEGG" id="eiv:EIN_206750"/>
<organism evidence="1 2">
    <name type="scientific">Entamoeba invadens IP1</name>
    <dbReference type="NCBI Taxonomy" id="370355"/>
    <lineage>
        <taxon>Eukaryota</taxon>
        <taxon>Amoebozoa</taxon>
        <taxon>Evosea</taxon>
        <taxon>Archamoebae</taxon>
        <taxon>Mastigamoebida</taxon>
        <taxon>Entamoebidae</taxon>
        <taxon>Entamoeba</taxon>
    </lineage>
</organism>
<dbReference type="VEuPathDB" id="AmoebaDB:EIN_206750"/>
<sequence length="222" mass="25449">MKTPQCYYEQNTTRVRVHKTMYTKLEELRKRMGNITLNQLISILIREYSETPEGHICPEKFGCLCCGDEHQCSPDCRCEETGHCSQTCPCYFDCTKFFQTISQYAPCHCSQGHCCCSQDQCVPGVCSCTSGCWCWKNEIEQSPQQLHQSESVTNNTGTVGIYFPQVSNSNNLPHTFFQPPQQNTSRSQYQCTPLPTYPQENVFTVYHNDTSQLGFRLLQHGF</sequence>
<proteinExistence type="predicted"/>
<protein>
    <submittedName>
        <fullName evidence="1">Uncharacterized protein</fullName>
    </submittedName>
</protein>
<name>A0A0A1UFH9_ENTIV</name>
<evidence type="ECO:0000313" key="1">
    <source>
        <dbReference type="EMBL" id="ELP91658.1"/>
    </source>
</evidence>
<gene>
    <name evidence="1" type="ORF">EIN_206750</name>
</gene>
<dbReference type="GeneID" id="14890609"/>
<reference evidence="1 2" key="1">
    <citation type="submission" date="2012-10" db="EMBL/GenBank/DDBJ databases">
        <authorList>
            <person name="Zafar N."/>
            <person name="Inman J."/>
            <person name="Hall N."/>
            <person name="Lorenzi H."/>
            <person name="Caler E."/>
        </authorList>
    </citation>
    <scope>NUCLEOTIDE SEQUENCE [LARGE SCALE GENOMIC DNA]</scope>
    <source>
        <strain evidence="1 2">IP1</strain>
    </source>
</reference>
<dbReference type="EMBL" id="KB206455">
    <property type="protein sequence ID" value="ELP91658.1"/>
    <property type="molecule type" value="Genomic_DNA"/>
</dbReference>